<keyword evidence="1" id="KW-0472">Membrane</keyword>
<evidence type="ECO:0000256" key="1">
    <source>
        <dbReference type="SAM" id="Phobius"/>
    </source>
</evidence>
<protein>
    <submittedName>
        <fullName evidence="2">DUF1700 domain-containing protein</fullName>
    </submittedName>
</protein>
<dbReference type="InterPro" id="IPR036259">
    <property type="entry name" value="MFS_trans_sf"/>
</dbReference>
<reference evidence="2" key="1">
    <citation type="submission" date="2020-08" db="EMBL/GenBank/DDBJ databases">
        <authorList>
            <person name="Cejkova D."/>
            <person name="Kubasova T."/>
            <person name="Jahodarova E."/>
            <person name="Rychlik I."/>
        </authorList>
    </citation>
    <scope>NUCLEOTIDE SEQUENCE</scope>
    <source>
        <strain evidence="2">An559</strain>
    </source>
</reference>
<gene>
    <name evidence="2" type="ORF">H6A12_04775</name>
</gene>
<proteinExistence type="predicted"/>
<dbReference type="EMBL" id="JACJKY010000005">
    <property type="protein sequence ID" value="MBM6920469.1"/>
    <property type="molecule type" value="Genomic_DNA"/>
</dbReference>
<sequence length="200" mass="21815">MTKNEFLSSLSQTLAELPEQDVAQSLAYYSEMIDDYMENGMTEEEAVETLGSVEEVSAQILADVPVQDRTEDEPAPRKSMEVWKIVLLILGSPLWFPLLITAASVLVSVYVTIWAVVISLYTVVASFAAGALGGILGCVAFGFRADAIQAVLFLGGGLVCAGLAIFSFFGCNQVAKGVVWLSRTMWLWLGRCFWRRGDAE</sequence>
<name>A0A939BCU2_9FIRM</name>
<feature type="transmembrane region" description="Helical" evidence="1">
    <location>
        <begin position="113"/>
        <end position="143"/>
    </location>
</feature>
<accession>A0A939BCU2</accession>
<dbReference type="RefSeq" id="WP_204445367.1">
    <property type="nucleotide sequence ID" value="NZ_JACJKY010000005.1"/>
</dbReference>
<keyword evidence="1" id="KW-0812">Transmembrane</keyword>
<feature type="transmembrane region" description="Helical" evidence="1">
    <location>
        <begin position="85"/>
        <end position="107"/>
    </location>
</feature>
<evidence type="ECO:0000313" key="2">
    <source>
        <dbReference type="EMBL" id="MBM6920469.1"/>
    </source>
</evidence>
<feature type="transmembrane region" description="Helical" evidence="1">
    <location>
        <begin position="150"/>
        <end position="169"/>
    </location>
</feature>
<comment type="caution">
    <text evidence="2">The sequence shown here is derived from an EMBL/GenBank/DDBJ whole genome shotgun (WGS) entry which is preliminary data.</text>
</comment>
<dbReference type="Pfam" id="PF22564">
    <property type="entry name" value="HAAS"/>
    <property type="match status" value="1"/>
</dbReference>
<organism evidence="2 3">
    <name type="scientific">Merdimmobilis hominis</name>
    <dbReference type="NCBI Taxonomy" id="2897707"/>
    <lineage>
        <taxon>Bacteria</taxon>
        <taxon>Bacillati</taxon>
        <taxon>Bacillota</taxon>
        <taxon>Clostridia</taxon>
        <taxon>Eubacteriales</taxon>
        <taxon>Oscillospiraceae</taxon>
        <taxon>Merdimmobilis</taxon>
    </lineage>
</organism>
<keyword evidence="1" id="KW-1133">Transmembrane helix</keyword>
<reference evidence="2" key="2">
    <citation type="journal article" date="2021" name="Sci. Rep.">
        <title>The distribution of antibiotic resistance genes in chicken gut microbiota commensals.</title>
        <authorList>
            <person name="Juricova H."/>
            <person name="Matiasovicova J."/>
            <person name="Kubasova T."/>
            <person name="Cejkova D."/>
            <person name="Rychlik I."/>
        </authorList>
    </citation>
    <scope>NUCLEOTIDE SEQUENCE</scope>
    <source>
        <strain evidence="2">An559</strain>
    </source>
</reference>
<evidence type="ECO:0000313" key="3">
    <source>
        <dbReference type="Proteomes" id="UP000774750"/>
    </source>
</evidence>
<dbReference type="Proteomes" id="UP000774750">
    <property type="component" value="Unassembled WGS sequence"/>
</dbReference>
<dbReference type="AlphaFoldDB" id="A0A939BCU2"/>
<keyword evidence="3" id="KW-1185">Reference proteome</keyword>
<dbReference type="SUPFAM" id="SSF103473">
    <property type="entry name" value="MFS general substrate transporter"/>
    <property type="match status" value="1"/>
</dbReference>